<protein>
    <submittedName>
        <fullName evidence="3">Class F sortase</fullName>
    </submittedName>
</protein>
<dbReference type="InterPro" id="IPR023365">
    <property type="entry name" value="Sortase_dom-sf"/>
</dbReference>
<proteinExistence type="predicted"/>
<accession>A0ABU8T3I0</accession>
<dbReference type="RefSeq" id="WP_340286850.1">
    <property type="nucleotide sequence ID" value="NZ_JBBJUP010000004.1"/>
</dbReference>
<organism evidence="3 4">
    <name type="scientific">Pseudonocardia spirodelae</name>
    <dbReference type="NCBI Taxonomy" id="3133431"/>
    <lineage>
        <taxon>Bacteria</taxon>
        <taxon>Bacillati</taxon>
        <taxon>Actinomycetota</taxon>
        <taxon>Actinomycetes</taxon>
        <taxon>Pseudonocardiales</taxon>
        <taxon>Pseudonocardiaceae</taxon>
        <taxon>Pseudonocardia</taxon>
    </lineage>
</organism>
<dbReference type="CDD" id="cd05829">
    <property type="entry name" value="Sortase_F"/>
    <property type="match status" value="1"/>
</dbReference>
<evidence type="ECO:0000313" key="3">
    <source>
        <dbReference type="EMBL" id="MEJ8278490.1"/>
    </source>
</evidence>
<feature type="compositionally biased region" description="Low complexity" evidence="2">
    <location>
        <begin position="70"/>
        <end position="79"/>
    </location>
</feature>
<reference evidence="3 4" key="1">
    <citation type="submission" date="2024-03" db="EMBL/GenBank/DDBJ databases">
        <title>Draft genome sequence of Pseudonocardia sp. DW16-2.</title>
        <authorList>
            <person name="Duangmal K."/>
        </authorList>
    </citation>
    <scope>NUCLEOTIDE SEQUENCE [LARGE SCALE GENOMIC DNA]</scope>
    <source>
        <strain evidence="3 4">DW16-2</strain>
    </source>
</reference>
<sequence length="290" mass="28572">MLLLLGAVLLGTGAGLALGGEVRVEASDLGAVPSATPAAGSGPVPAAAGPLPAARALPVLAPPDPPPAAATPDDAVLPGSPVPAPAPAGPLVRPGPLLPGRTVPVPARSAGPAALAPRQPWTVSAVYPPITTTAPAPRPSPVVPAVLDLPARGISAPVDAVGTGPAGGMVVPEQVRTVGWWAPGVLPGGAAGSAVIAGHVDSRTQGVGFLSVLPQLAAGEPVVVRGVDGRGAAYRVVARREYGKHDLPRDVFRRDGDPQLVLITCGGVFDPARGSYESNIVVYAVPVAAP</sequence>
<dbReference type="Proteomes" id="UP001364211">
    <property type="component" value="Unassembled WGS sequence"/>
</dbReference>
<dbReference type="EMBL" id="JBBJUP010000004">
    <property type="protein sequence ID" value="MEJ8278490.1"/>
    <property type="molecule type" value="Genomic_DNA"/>
</dbReference>
<evidence type="ECO:0000313" key="4">
    <source>
        <dbReference type="Proteomes" id="UP001364211"/>
    </source>
</evidence>
<dbReference type="InterPro" id="IPR042001">
    <property type="entry name" value="Sortase_F"/>
</dbReference>
<dbReference type="SUPFAM" id="SSF63817">
    <property type="entry name" value="Sortase"/>
    <property type="match status" value="1"/>
</dbReference>
<keyword evidence="1" id="KW-0378">Hydrolase</keyword>
<evidence type="ECO:0000256" key="2">
    <source>
        <dbReference type="SAM" id="MobiDB-lite"/>
    </source>
</evidence>
<evidence type="ECO:0000256" key="1">
    <source>
        <dbReference type="ARBA" id="ARBA00022801"/>
    </source>
</evidence>
<gene>
    <name evidence="3" type="ORF">WJX68_06060</name>
</gene>
<dbReference type="InterPro" id="IPR005754">
    <property type="entry name" value="Sortase"/>
</dbReference>
<dbReference type="Gene3D" id="2.40.260.10">
    <property type="entry name" value="Sortase"/>
    <property type="match status" value="1"/>
</dbReference>
<keyword evidence="4" id="KW-1185">Reference proteome</keyword>
<name>A0ABU8T3I0_9PSEU</name>
<feature type="compositionally biased region" description="Pro residues" evidence="2">
    <location>
        <begin position="60"/>
        <end position="69"/>
    </location>
</feature>
<feature type="region of interest" description="Disordered" evidence="2">
    <location>
        <begin position="57"/>
        <end position="97"/>
    </location>
</feature>
<dbReference type="Pfam" id="PF04203">
    <property type="entry name" value="Sortase"/>
    <property type="match status" value="1"/>
</dbReference>
<comment type="caution">
    <text evidence="3">The sequence shown here is derived from an EMBL/GenBank/DDBJ whole genome shotgun (WGS) entry which is preliminary data.</text>
</comment>